<dbReference type="PRINTS" id="PR00400">
    <property type="entry name" value="TETREPRESSOR"/>
</dbReference>
<evidence type="ECO:0000256" key="2">
    <source>
        <dbReference type="ARBA" id="ARBA00023015"/>
    </source>
</evidence>
<keyword evidence="2" id="KW-0805">Transcription regulation</keyword>
<keyword evidence="4" id="KW-0804">Transcription</keyword>
<keyword evidence="8" id="KW-1185">Reference proteome</keyword>
<dbReference type="RefSeq" id="WP_208257078.1">
    <property type="nucleotide sequence ID" value="NZ_JAGEOJ010000007.1"/>
</dbReference>
<dbReference type="Gene3D" id="1.10.357.10">
    <property type="entry name" value="Tetracycline Repressor, domain 2"/>
    <property type="match status" value="1"/>
</dbReference>
<dbReference type="InterPro" id="IPR050109">
    <property type="entry name" value="HTH-type_TetR-like_transc_reg"/>
</dbReference>
<dbReference type="AlphaFoldDB" id="A0A939PBL2"/>
<evidence type="ECO:0000256" key="4">
    <source>
        <dbReference type="ARBA" id="ARBA00023163"/>
    </source>
</evidence>
<accession>A0A939PBL2</accession>
<dbReference type="GO" id="GO:0046677">
    <property type="term" value="P:response to antibiotic"/>
    <property type="evidence" value="ECO:0007669"/>
    <property type="project" value="InterPro"/>
</dbReference>
<dbReference type="SUPFAM" id="SSF48498">
    <property type="entry name" value="Tetracyclin repressor-like, C-terminal domain"/>
    <property type="match status" value="1"/>
</dbReference>
<evidence type="ECO:0000259" key="6">
    <source>
        <dbReference type="PROSITE" id="PS50977"/>
    </source>
</evidence>
<dbReference type="Pfam" id="PF00440">
    <property type="entry name" value="TetR_N"/>
    <property type="match status" value="1"/>
</dbReference>
<dbReference type="GO" id="GO:0003700">
    <property type="term" value="F:DNA-binding transcription factor activity"/>
    <property type="evidence" value="ECO:0007669"/>
    <property type="project" value="TreeGrafter"/>
</dbReference>
<dbReference type="PROSITE" id="PS50977">
    <property type="entry name" value="HTH_TETR_2"/>
    <property type="match status" value="1"/>
</dbReference>
<sequence>MARGKMSRERVLDAALVLADEVGVAGLSMRKLGAALGVEAMTIYYYVPNKDAVLDGLVERVMTGTFTVDPQAGWRALLRDFATSFRNELRRHPGVLQLVATRPVATPGALRTLEAAVAVLREAGFGLRESFHVLNTVAMFTTGHCLAEVDPPGVEPGAAPELDSEEFPNVAAAIADGLGTPADHQARFDLALDALTEGFASIKAPRA</sequence>
<evidence type="ECO:0000313" key="8">
    <source>
        <dbReference type="Proteomes" id="UP000669179"/>
    </source>
</evidence>
<evidence type="ECO:0000256" key="5">
    <source>
        <dbReference type="PROSITE-ProRule" id="PRU00335"/>
    </source>
</evidence>
<protein>
    <submittedName>
        <fullName evidence="7">TetR/AcrR family transcriptional regulator C-terminal domain-containing protein</fullName>
    </submittedName>
</protein>
<comment type="caution">
    <text evidence="7">The sequence shown here is derived from an EMBL/GenBank/DDBJ whole genome shotgun (WGS) entry which is preliminary data.</text>
</comment>
<dbReference type="SUPFAM" id="SSF46689">
    <property type="entry name" value="Homeodomain-like"/>
    <property type="match status" value="1"/>
</dbReference>
<keyword evidence="3 5" id="KW-0238">DNA-binding</keyword>
<dbReference type="PANTHER" id="PTHR30055">
    <property type="entry name" value="HTH-TYPE TRANSCRIPTIONAL REGULATOR RUTR"/>
    <property type="match status" value="1"/>
</dbReference>
<dbReference type="PANTHER" id="PTHR30055:SF151">
    <property type="entry name" value="TRANSCRIPTIONAL REGULATORY PROTEIN"/>
    <property type="match status" value="1"/>
</dbReference>
<dbReference type="GO" id="GO:0045892">
    <property type="term" value="P:negative regulation of DNA-templated transcription"/>
    <property type="evidence" value="ECO:0007669"/>
    <property type="project" value="InterPro"/>
</dbReference>
<evidence type="ECO:0000313" key="7">
    <source>
        <dbReference type="EMBL" id="MBO2449207.1"/>
    </source>
</evidence>
<dbReference type="InterPro" id="IPR009057">
    <property type="entry name" value="Homeodomain-like_sf"/>
</dbReference>
<dbReference type="InterPro" id="IPR036271">
    <property type="entry name" value="Tet_transcr_reg_TetR-rel_C_sf"/>
</dbReference>
<organism evidence="7 8">
    <name type="scientific">Actinomadura barringtoniae</name>
    <dbReference type="NCBI Taxonomy" id="1427535"/>
    <lineage>
        <taxon>Bacteria</taxon>
        <taxon>Bacillati</taxon>
        <taxon>Actinomycetota</taxon>
        <taxon>Actinomycetes</taxon>
        <taxon>Streptosporangiales</taxon>
        <taxon>Thermomonosporaceae</taxon>
        <taxon>Actinomadura</taxon>
    </lineage>
</organism>
<gene>
    <name evidence="7" type="ORF">J4573_19035</name>
</gene>
<dbReference type="GO" id="GO:0000976">
    <property type="term" value="F:transcription cis-regulatory region binding"/>
    <property type="evidence" value="ECO:0007669"/>
    <property type="project" value="TreeGrafter"/>
</dbReference>
<dbReference type="Pfam" id="PF02909">
    <property type="entry name" value="TetR_C_1"/>
    <property type="match status" value="1"/>
</dbReference>
<name>A0A939PBL2_9ACTN</name>
<feature type="domain" description="HTH tetR-type" evidence="6">
    <location>
        <begin position="5"/>
        <end position="65"/>
    </location>
</feature>
<evidence type="ECO:0000256" key="3">
    <source>
        <dbReference type="ARBA" id="ARBA00023125"/>
    </source>
</evidence>
<proteinExistence type="predicted"/>
<feature type="DNA-binding region" description="H-T-H motif" evidence="5">
    <location>
        <begin position="28"/>
        <end position="47"/>
    </location>
</feature>
<dbReference type="InterPro" id="IPR003012">
    <property type="entry name" value="Tet_transcr_reg_TetR"/>
</dbReference>
<reference evidence="7" key="1">
    <citation type="submission" date="2021-03" db="EMBL/GenBank/DDBJ databases">
        <authorList>
            <person name="Kanchanasin P."/>
            <person name="Saeng-In P."/>
            <person name="Phongsopitanun W."/>
            <person name="Yuki M."/>
            <person name="Kudo T."/>
            <person name="Ohkuma M."/>
            <person name="Tanasupawat S."/>
        </authorList>
    </citation>
    <scope>NUCLEOTIDE SEQUENCE</scope>
    <source>
        <strain evidence="7">GKU 128</strain>
    </source>
</reference>
<dbReference type="Proteomes" id="UP000669179">
    <property type="component" value="Unassembled WGS sequence"/>
</dbReference>
<evidence type="ECO:0000256" key="1">
    <source>
        <dbReference type="ARBA" id="ARBA00022491"/>
    </source>
</evidence>
<dbReference type="EMBL" id="JAGEOJ010000007">
    <property type="protein sequence ID" value="MBO2449207.1"/>
    <property type="molecule type" value="Genomic_DNA"/>
</dbReference>
<dbReference type="InterPro" id="IPR004111">
    <property type="entry name" value="Repressor_TetR_C"/>
</dbReference>
<keyword evidence="1" id="KW-0678">Repressor</keyword>
<dbReference type="InterPro" id="IPR001647">
    <property type="entry name" value="HTH_TetR"/>
</dbReference>